<dbReference type="GeneID" id="55993216"/>
<dbReference type="EMBL" id="CP055900">
    <property type="protein sequence ID" value="QKX58594.1"/>
    <property type="molecule type" value="Genomic_DNA"/>
</dbReference>
<accession>A0A7H8QWV8</accession>
<dbReference type="PANTHER" id="PTHR38886">
    <property type="entry name" value="SESA DOMAIN-CONTAINING PROTEIN"/>
    <property type="match status" value="1"/>
</dbReference>
<gene>
    <name evidence="2" type="ORF">TRUGW13939_05719</name>
</gene>
<evidence type="ECO:0000256" key="1">
    <source>
        <dbReference type="SAM" id="MobiDB-lite"/>
    </source>
</evidence>
<dbReference type="AlphaFoldDB" id="A0A7H8QWV8"/>
<organism evidence="2 3">
    <name type="scientific">Talaromyces rugulosus</name>
    <name type="common">Penicillium rugulosum</name>
    <dbReference type="NCBI Taxonomy" id="121627"/>
    <lineage>
        <taxon>Eukaryota</taxon>
        <taxon>Fungi</taxon>
        <taxon>Dikarya</taxon>
        <taxon>Ascomycota</taxon>
        <taxon>Pezizomycotina</taxon>
        <taxon>Eurotiomycetes</taxon>
        <taxon>Eurotiomycetidae</taxon>
        <taxon>Eurotiales</taxon>
        <taxon>Trichocomaceae</taxon>
        <taxon>Talaromyces</taxon>
        <taxon>Talaromyces sect. Islandici</taxon>
    </lineage>
</organism>
<dbReference type="KEGG" id="trg:TRUGW13939_05719"/>
<keyword evidence="3" id="KW-1185">Reference proteome</keyword>
<sequence>MSFGFSPGDIALFLGFAIKVRNALKEEGGSKSEYRLAQQQCQEFLDVMDDVKRLDLSEVPGSFRDEIEKYSTDTREFVNDFKRTICKYEKSMGKSSHRGFLTSAPKKVQWVFSAADDLEKFKRSLSAQVNLVHITIPKAILSIVAKPRQSQQLVQEPTRSNALSRGIYPASHRQGYLGWNYNQIDGLDLLGRVDEITDIVYEHFLARPRLPLADHGRIYTLPDDVSISVSYPQLETISDHRSVPLTNHSNQFPIPIQQQVQSANERTHSVDQNTLAGEINEYLRSLNLEELSEQEAKQVNQTENNTQRLLLNELGEESSEPLPEQTEINRDQPHSSGSGEKWRQKSKFRPTMPSFGSPTDALSGVSLAISIIQFIDSAAKTSFNIMRTENSYRELVVLSKRIMQYSNLLEKATSVICTSMSADQQRLAWEVIRDSEEAMREVGNILDVLTYRTETGRQKYTGLLRMLKWQLNKKRVLSLMGEVDSLKSTFSIVLQVHQIQISEHSLREIKYAREMQMETRRVASRR</sequence>
<reference evidence="3" key="1">
    <citation type="submission" date="2020-06" db="EMBL/GenBank/DDBJ databases">
        <title>A chromosome-scale genome assembly of Talaromyces rugulosus W13939.</title>
        <authorList>
            <person name="Wang B."/>
            <person name="Guo L."/>
            <person name="Ye K."/>
            <person name="Wang L."/>
        </authorList>
    </citation>
    <scope>NUCLEOTIDE SEQUENCE [LARGE SCALE GENOMIC DNA]</scope>
    <source>
        <strain evidence="3">W13939</strain>
    </source>
</reference>
<evidence type="ECO:0000313" key="2">
    <source>
        <dbReference type="EMBL" id="QKX58594.1"/>
    </source>
</evidence>
<feature type="region of interest" description="Disordered" evidence="1">
    <location>
        <begin position="316"/>
        <end position="356"/>
    </location>
</feature>
<dbReference type="PANTHER" id="PTHR38886:SF1">
    <property type="entry name" value="NACHT-NTPASE AND P-LOOP NTPASES N-TERMINAL DOMAIN-CONTAINING PROTEIN"/>
    <property type="match status" value="1"/>
</dbReference>
<dbReference type="RefSeq" id="XP_035344772.1">
    <property type="nucleotide sequence ID" value="XM_035488879.1"/>
</dbReference>
<proteinExistence type="predicted"/>
<dbReference type="Proteomes" id="UP000509510">
    <property type="component" value="Chromosome III"/>
</dbReference>
<name>A0A7H8QWV8_TALRU</name>
<dbReference type="OrthoDB" id="3045089at2759"/>
<protein>
    <recommendedName>
        <fullName evidence="4">Fungal N-terminal domain-containing protein</fullName>
    </recommendedName>
</protein>
<evidence type="ECO:0008006" key="4">
    <source>
        <dbReference type="Google" id="ProtNLM"/>
    </source>
</evidence>
<evidence type="ECO:0000313" key="3">
    <source>
        <dbReference type="Proteomes" id="UP000509510"/>
    </source>
</evidence>